<dbReference type="KEGG" id="slal:111668583"/>
<name>A0A3B4Y171_SERLL</name>
<dbReference type="SMART" id="SM00355">
    <property type="entry name" value="ZnF_C2H2"/>
    <property type="match status" value="2"/>
</dbReference>
<evidence type="ECO:0000256" key="6">
    <source>
        <dbReference type="ARBA" id="ARBA00022833"/>
    </source>
</evidence>
<feature type="domain" description="C2H2-type" evidence="13">
    <location>
        <begin position="99"/>
        <end position="126"/>
    </location>
</feature>
<dbReference type="InterPro" id="IPR013087">
    <property type="entry name" value="Znf_C2H2_type"/>
</dbReference>
<dbReference type="Gene3D" id="3.30.160.60">
    <property type="entry name" value="Classic Zinc Finger"/>
    <property type="match status" value="2"/>
</dbReference>
<keyword evidence="8" id="KW-0238">DNA-binding</keyword>
<evidence type="ECO:0000256" key="10">
    <source>
        <dbReference type="ARBA" id="ARBA00023242"/>
    </source>
</evidence>
<reference evidence="14" key="1">
    <citation type="submission" date="2025-08" db="UniProtKB">
        <authorList>
            <consortium name="Ensembl"/>
        </authorList>
    </citation>
    <scope>IDENTIFICATION</scope>
</reference>
<feature type="region of interest" description="Disordered" evidence="12">
    <location>
        <begin position="1804"/>
        <end position="1824"/>
    </location>
</feature>
<dbReference type="GO" id="GO:0005634">
    <property type="term" value="C:nucleus"/>
    <property type="evidence" value="ECO:0007669"/>
    <property type="project" value="UniProtKB-SubCell"/>
</dbReference>
<feature type="compositionally biased region" description="Basic and acidic residues" evidence="12">
    <location>
        <begin position="321"/>
        <end position="330"/>
    </location>
</feature>
<feature type="region of interest" description="Disordered" evidence="12">
    <location>
        <begin position="839"/>
        <end position="871"/>
    </location>
</feature>
<feature type="region of interest" description="Disordered" evidence="12">
    <location>
        <begin position="1551"/>
        <end position="1594"/>
    </location>
</feature>
<evidence type="ECO:0000256" key="5">
    <source>
        <dbReference type="ARBA" id="ARBA00022771"/>
    </source>
</evidence>
<feature type="region of interest" description="Disordered" evidence="12">
    <location>
        <begin position="1445"/>
        <end position="1517"/>
    </location>
</feature>
<accession>A0A3B4Y171</accession>
<evidence type="ECO:0000256" key="11">
    <source>
        <dbReference type="PROSITE-ProRule" id="PRU00042"/>
    </source>
</evidence>
<feature type="compositionally biased region" description="Polar residues" evidence="12">
    <location>
        <begin position="275"/>
        <end position="285"/>
    </location>
</feature>
<feature type="region of interest" description="Disordered" evidence="12">
    <location>
        <begin position="701"/>
        <end position="755"/>
    </location>
</feature>
<feature type="region of interest" description="Disordered" evidence="12">
    <location>
        <begin position="147"/>
        <end position="193"/>
    </location>
</feature>
<evidence type="ECO:0000256" key="9">
    <source>
        <dbReference type="ARBA" id="ARBA00023163"/>
    </source>
</evidence>
<keyword evidence="10" id="KW-0539">Nucleus</keyword>
<feature type="compositionally biased region" description="Polar residues" evidence="12">
    <location>
        <begin position="1097"/>
        <end position="1107"/>
    </location>
</feature>
<dbReference type="GeneTree" id="ENSGT00940000161664"/>
<feature type="region of interest" description="Disordered" evidence="12">
    <location>
        <begin position="1647"/>
        <end position="1712"/>
    </location>
</feature>
<feature type="compositionally biased region" description="Basic and acidic residues" evidence="12">
    <location>
        <begin position="1479"/>
        <end position="1496"/>
    </location>
</feature>
<feature type="region of interest" description="Disordered" evidence="12">
    <location>
        <begin position="1157"/>
        <end position="1182"/>
    </location>
</feature>
<dbReference type="PANTHER" id="PTHR47166:SF1">
    <property type="entry name" value="ZINC FINGER PROTEIN 831"/>
    <property type="match status" value="1"/>
</dbReference>
<evidence type="ECO:0000313" key="14">
    <source>
        <dbReference type="Ensembl" id="ENSSLDP00000021653.1"/>
    </source>
</evidence>
<comment type="function">
    <text evidence="1">May be involved in transcriptional regulation.</text>
</comment>
<feature type="compositionally biased region" description="Basic and acidic residues" evidence="12">
    <location>
        <begin position="1744"/>
        <end position="1757"/>
    </location>
</feature>
<reference evidence="14" key="2">
    <citation type="submission" date="2025-09" db="UniProtKB">
        <authorList>
            <consortium name="Ensembl"/>
        </authorList>
    </citation>
    <scope>IDENTIFICATION</scope>
</reference>
<feature type="region of interest" description="Disordered" evidence="12">
    <location>
        <begin position="1733"/>
        <end position="1773"/>
    </location>
</feature>
<evidence type="ECO:0000256" key="7">
    <source>
        <dbReference type="ARBA" id="ARBA00023015"/>
    </source>
</evidence>
<dbReference type="GO" id="GO:0003677">
    <property type="term" value="F:DNA binding"/>
    <property type="evidence" value="ECO:0007669"/>
    <property type="project" value="UniProtKB-KW"/>
</dbReference>
<keyword evidence="15" id="KW-1185">Reference proteome</keyword>
<feature type="region of interest" description="Disordered" evidence="12">
    <location>
        <begin position="1306"/>
        <end position="1410"/>
    </location>
</feature>
<keyword evidence="5 11" id="KW-0863">Zinc-finger</keyword>
<dbReference type="Ensembl" id="ENSSLDT00000022365.1">
    <property type="protein sequence ID" value="ENSSLDP00000021653.1"/>
    <property type="gene ID" value="ENSSLDG00000016914.1"/>
</dbReference>
<evidence type="ECO:0000256" key="12">
    <source>
        <dbReference type="SAM" id="MobiDB-lite"/>
    </source>
</evidence>
<dbReference type="PROSITE" id="PS50157">
    <property type="entry name" value="ZINC_FINGER_C2H2_2"/>
    <property type="match status" value="2"/>
</dbReference>
<dbReference type="SUPFAM" id="SSF57667">
    <property type="entry name" value="beta-beta-alpha zinc fingers"/>
    <property type="match status" value="1"/>
</dbReference>
<feature type="region of interest" description="Disordered" evidence="12">
    <location>
        <begin position="1097"/>
        <end position="1144"/>
    </location>
</feature>
<evidence type="ECO:0000259" key="13">
    <source>
        <dbReference type="PROSITE" id="PS50157"/>
    </source>
</evidence>
<feature type="compositionally biased region" description="Polar residues" evidence="12">
    <location>
        <begin position="1157"/>
        <end position="1168"/>
    </location>
</feature>
<organism evidence="14 15">
    <name type="scientific">Seriola lalandi dorsalis</name>
    <dbReference type="NCBI Taxonomy" id="1841481"/>
    <lineage>
        <taxon>Eukaryota</taxon>
        <taxon>Metazoa</taxon>
        <taxon>Chordata</taxon>
        <taxon>Craniata</taxon>
        <taxon>Vertebrata</taxon>
        <taxon>Euteleostomi</taxon>
        <taxon>Actinopterygii</taxon>
        <taxon>Neopterygii</taxon>
        <taxon>Teleostei</taxon>
        <taxon>Neoteleostei</taxon>
        <taxon>Acanthomorphata</taxon>
        <taxon>Carangaria</taxon>
        <taxon>Carangiformes</taxon>
        <taxon>Carangidae</taxon>
        <taxon>Seriola</taxon>
    </lineage>
</organism>
<keyword evidence="6" id="KW-0862">Zinc</keyword>
<feature type="compositionally biased region" description="Polar residues" evidence="12">
    <location>
        <begin position="1661"/>
        <end position="1689"/>
    </location>
</feature>
<evidence type="ECO:0000256" key="4">
    <source>
        <dbReference type="ARBA" id="ARBA00022737"/>
    </source>
</evidence>
<protein>
    <submittedName>
        <fullName evidence="14">Zinc finger protein 831</fullName>
    </submittedName>
</protein>
<evidence type="ECO:0000256" key="8">
    <source>
        <dbReference type="ARBA" id="ARBA00023125"/>
    </source>
</evidence>
<evidence type="ECO:0000256" key="1">
    <source>
        <dbReference type="ARBA" id="ARBA00003767"/>
    </source>
</evidence>
<keyword evidence="7" id="KW-0805">Transcription regulation</keyword>
<dbReference type="FunFam" id="3.30.160.60:FF:000097">
    <property type="entry name" value="Zinc finger protein"/>
    <property type="match status" value="1"/>
</dbReference>
<dbReference type="InterPro" id="IPR036236">
    <property type="entry name" value="Znf_C2H2_sf"/>
</dbReference>
<evidence type="ECO:0000256" key="3">
    <source>
        <dbReference type="ARBA" id="ARBA00022723"/>
    </source>
</evidence>
<proteinExistence type="predicted"/>
<dbReference type="Proteomes" id="UP000261360">
    <property type="component" value="Unplaced"/>
</dbReference>
<dbReference type="PROSITE" id="PS00028">
    <property type="entry name" value="ZINC_FINGER_C2H2_1"/>
    <property type="match status" value="2"/>
</dbReference>
<dbReference type="GO" id="GO:0008270">
    <property type="term" value="F:zinc ion binding"/>
    <property type="evidence" value="ECO:0007669"/>
    <property type="project" value="UniProtKB-KW"/>
</dbReference>
<feature type="compositionally biased region" description="Basic and acidic residues" evidence="12">
    <location>
        <begin position="716"/>
        <end position="728"/>
    </location>
</feature>
<keyword evidence="9" id="KW-0804">Transcription</keyword>
<dbReference type="CTD" id="128611"/>
<keyword evidence="4" id="KW-0677">Repeat</keyword>
<feature type="compositionally biased region" description="Low complexity" evidence="12">
    <location>
        <begin position="155"/>
        <end position="172"/>
    </location>
</feature>
<feature type="compositionally biased region" description="Polar residues" evidence="12">
    <location>
        <begin position="839"/>
        <end position="861"/>
    </location>
</feature>
<dbReference type="Pfam" id="PF00096">
    <property type="entry name" value="zf-C2H2"/>
    <property type="match status" value="1"/>
</dbReference>
<feature type="compositionally biased region" description="Polar residues" evidence="12">
    <location>
        <begin position="1383"/>
        <end position="1395"/>
    </location>
</feature>
<dbReference type="PANTHER" id="PTHR47166">
    <property type="entry name" value="ZINC FINGER PROTEIN 831"/>
    <property type="match status" value="1"/>
</dbReference>
<feature type="compositionally biased region" description="Polar residues" evidence="12">
    <location>
        <begin position="1565"/>
        <end position="1591"/>
    </location>
</feature>
<dbReference type="GeneID" id="111668583"/>
<feature type="region of interest" description="Disordered" evidence="12">
    <location>
        <begin position="219"/>
        <end position="239"/>
    </location>
</feature>
<evidence type="ECO:0000256" key="2">
    <source>
        <dbReference type="ARBA" id="ARBA00004123"/>
    </source>
</evidence>
<comment type="subcellular location">
    <subcellularLocation>
        <location evidence="2">Nucleus</location>
    </subcellularLocation>
</comment>
<dbReference type="RefSeq" id="XP_023280420.1">
    <property type="nucleotide sequence ID" value="XM_023424652.1"/>
</dbReference>
<feature type="compositionally biased region" description="Basic and acidic residues" evidence="12">
    <location>
        <begin position="1108"/>
        <end position="1123"/>
    </location>
</feature>
<sequence length="1824" mass="196789">METGKPGLASAPVHISSVAAQTEKRMDIQAPLTAVYVHTVPALSAQPYPQLPAAAMPPLFSKDTLSFLTLHIASGLPSTPGLSLATAAPTARPKSAGKHVCPHCGRDCMKPSVLEKHLRCHTGERPYPCTTCGVSFKTQSNLYKHKRTQAHARLSSESEQSSLGSLDSVSSSRETHNSSLSLDEHSEESGSVEKVATLPAAEITCPANTTKVYSVKTQGSVSEQNELTPAGHKTEPNESAKVIQEEEKLRVENEKPPLIVRHLPLQRQEATLFSKQWESSVSRGKSQSHESTDSGFSESSDHYLSPGSVLPDHSMDSLTESNKEHLDETTNTRTPSEPGQGVQEPKGAREQEQKTLEERISKLISENTAVVEDKQLENVRPRKTVLSKQGSIDLPMPYTYKDSFHFDMRLSKTPNFGLQRNRKPGLYSSVPTQHSITTEHAPLTRSNSLPFSVTLLQPEGSNPTSSYQSDYVTLIRRGSSGQINPTGFAIKPVNQQSSTHRPLVRQTAVDCNHATDGLFMNSSVEEACTTSGLSCDGDGGDICGEPSNRKFRRKKAQKFAYNKWYMYGGGTFKKLYKAEKGVDNSVIKGKKCINPEHEVVQGPQKRLSAIHKETVTTTGSTVNMATSSVTVCHPGCPPAKLSLVSAVDLGTNQLQSSHSSLKTPLRRNLSSVLPLPSTGLLVSHKTDSMSSTEAGRLIHEEQHPESTSQLCGAHVPSDRKKQRTDDKIICPLEMEPDPNTLTHPPPSVTGSAPQQDTNLSYINVQNNQKHTQFKGALFLPCIINANAASVSALPATCIPSAAKTSFLPKYQLKLPNAAEPDSNASPDVVDKPTGSDGCTFTSALSSSQPEQTSPSVTTSDRTCGDPHTSPPMQTCDIKKIGAVNSTQAQPLLSCRATTLCQAKTSRLSENVTSSLPVVHRQFAATTITTTCLHDHQAGLCSTLIQPPKSAAVSAPMQLPRTVAPAAANHPAIPTITTARNQTSASAITTYSQGQLNSSPPLSHSQLLPPSDQLNPVNRVYASPNTPNVPCHIVPFDQVQPAAQNVFHVHTADLQICLQIISDEQLALIEPQIERQAGTSPPQRRDMEALLPEVIQSKAQSSITTESSNEGRDHQQLGHQKALDQSDSLPTPKMESIKPPLSVHFGREQPNIHMTECSNSSQATVSAESQPPEAPGLTLHPHKHSHVNTAAETLSSAGDVMSTAASLEGVQSERGQTSEEEHALSLNHGAEEQLLPDRRVSHGDLVSQTLSGQHKLSVTCLSPSAVNQSSTSSELLSKESQQKLQNQGASCNAGIIKAEGEASAFKNSRLESGETHPSLFSKASGGECADELNGSVSPKQLDPQVSICYPSGPTLTNTLSPSEHENRGCDRVGPLDSPDPLRRTTLSESQDVISSAHSEKQPDQFTPVSSDIQVERAKDLPAVLTNTQNSTPGLVEGASLAGCATEKEPQTWGHTGAPGQSDSTGWVPKQSRDTGVTNHQRMDGQRGGEVMIKDKNGGMKTDQVPGQWGNADSNSRYTVVPDITKPEGQDRLVRADSFKNSWLSEQHLQHLSQTHPGMSEYPPQSPQRAPSMSDNVSSPGGSSQTNPFNSPQAPLEMNNFYFSQQHWESSIIHNQQTLFTCESNSSQLMKTQAQLTETQNALTRIEPQQTTFSHQDQKQDQKQTLSAQQGNIAAGNNSTAVSCCTKSTLGSHKGPNLSPDVKTLSDAHHRQVSHSLQVSRATAGWAGITHNMLDNNTGLPSKPFTHSEPEQDTTDHAPNDYTMQSSNSGRPDITNKYQPFFLAGQLHGYQPAECLTGEVRPVQSCQDYSEDTSSSDDEGKLIIEL</sequence>
<feature type="domain" description="C2H2-type" evidence="13">
    <location>
        <begin position="127"/>
        <end position="156"/>
    </location>
</feature>
<feature type="region of interest" description="Disordered" evidence="12">
    <location>
        <begin position="275"/>
        <end position="354"/>
    </location>
</feature>
<evidence type="ECO:0000313" key="15">
    <source>
        <dbReference type="Proteomes" id="UP000261360"/>
    </source>
</evidence>
<keyword evidence="3" id="KW-0479">Metal-binding</keyword>
<dbReference type="STRING" id="1841481.ENSSLDP00000021653"/>
<dbReference type="OrthoDB" id="6077919at2759"/>